<gene>
    <name evidence="1" type="ORF">BVI061214_01891</name>
</gene>
<sequence length="89" mass="10480">MGLEAIFRRPLQDEKAVVHRQRVAQDLEAEPLAQAFRTFFRGMENMRKGLELAEGARHPWQKRLYFLLAAEAYLEALEGLWKRRPKTAR</sequence>
<reference evidence="1 2" key="1">
    <citation type="submission" date="2015-07" db="EMBL/GenBank/DDBJ databases">
        <authorList>
            <person name="Noorani M."/>
        </authorList>
    </citation>
    <scope>NUCLEOTIDE SEQUENCE [LARGE SCALE GENOMIC DNA]</scope>
    <source>
        <strain evidence="2">ATCC 25104 / DSM 625 / JCM 10724 / NBRC 103206 / NCIMB 11243 / YT-1</strain>
    </source>
</reference>
<dbReference type="EMBL" id="LHCI01000106">
    <property type="protein sequence ID" value="KOX90697.1"/>
    <property type="molecule type" value="Genomic_DNA"/>
</dbReference>
<proteinExistence type="predicted"/>
<organism evidence="1 2">
    <name type="scientific">Thermus aquaticus</name>
    <dbReference type="NCBI Taxonomy" id="271"/>
    <lineage>
        <taxon>Bacteria</taxon>
        <taxon>Thermotogati</taxon>
        <taxon>Deinococcota</taxon>
        <taxon>Deinococci</taxon>
        <taxon>Thermales</taxon>
        <taxon>Thermaceae</taxon>
        <taxon>Thermus</taxon>
    </lineage>
</organism>
<evidence type="ECO:0000313" key="2">
    <source>
        <dbReference type="Proteomes" id="UP000037685"/>
    </source>
</evidence>
<evidence type="ECO:0000313" key="1">
    <source>
        <dbReference type="EMBL" id="KOX90697.1"/>
    </source>
</evidence>
<name>A0A0M9AF09_THEAQ</name>
<accession>A0A0M9AF09</accession>
<comment type="caution">
    <text evidence="1">The sequence shown here is derived from an EMBL/GenBank/DDBJ whole genome shotgun (WGS) entry which is preliminary data.</text>
</comment>
<dbReference type="Proteomes" id="UP000037685">
    <property type="component" value="Unassembled WGS sequence"/>
</dbReference>
<dbReference type="AlphaFoldDB" id="A0A0M9AF09"/>
<protein>
    <submittedName>
        <fullName evidence="1">Uncharacterized protein</fullName>
    </submittedName>
</protein>
<dbReference type="PATRIC" id="fig|271.14.peg.1965"/>